<keyword evidence="5 8" id="KW-0862">Zinc</keyword>
<sequence>MLLSTFYALALSHVCNHDSLPPIERKVQIIEQPDIHESTGATTFPYPNRSTPRIVFNFSELDKSTALNQGKICWEEGIVVNDVKCSKDDVITAEKRNVIIETFKNLQTYMEGCLKVTPMTTSIRLVPNRAEYTLAREGDEAKNCDMYYTIIPRPYSSSELNVLASASSILDESIEKRPIQGIVFINVAKLPDKAQNLNEYPNEFFITCFHELCHALGISNSTYKNWINITTRQPYFDQNAKTMHKEKKNFTIVYTPEIHKYAKKRFGVETFTFDDGEIPSGIELEDGGGSGTMGSHPEIRTYYGESMVGVSSAHSVISDLIFAMLKDTGWYEVNYTYAQGHSWGNGYSISTSPLNSFAVGAPQTSFPTHYLCKVNGTEGCTYDYTAIGECKTENYDCDKYPDDPFCQSQDFYNANRETTRGHSSVHDWIKYIIPYNNRNCLDPSNFEKPSDSKEEAGPNSRCFEYPNGKFGCFLTRCDGLDLYVKFGSYEFQCKKGGEKVGPIWQKILCPNPEFICRGMAVAQSLPENPFADDYQPALVHQTEKLGKKFPISDTLFVILIAIGIVIIIVIVVVVCVCKRSKRKSRVYAMEESESDDLPKKKKKKSHSKKEKNSKKSNDNGDQEKKKKKKKKNDDN</sequence>
<accession>A2F241</accession>
<dbReference type="RefSeq" id="XP_001330078.1">
    <property type="nucleotide sequence ID" value="XM_001330043.1"/>
</dbReference>
<dbReference type="SMR" id="A2F241"/>
<gene>
    <name evidence="11" type="ORF">TVAG_295740</name>
</gene>
<dbReference type="InParanoid" id="A2F241"/>
<name>A2F241_TRIV3</name>
<dbReference type="GO" id="GO:0008233">
    <property type="term" value="F:peptidase activity"/>
    <property type="evidence" value="ECO:0000318"/>
    <property type="project" value="GO_Central"/>
</dbReference>
<dbReference type="OrthoDB" id="527990at2759"/>
<dbReference type="FunFam" id="3.10.170.20:FF:000003">
    <property type="entry name" value="GP63-like"/>
    <property type="match status" value="1"/>
</dbReference>
<organism evidence="11 12">
    <name type="scientific">Trichomonas vaginalis (strain ATCC PRA-98 / G3)</name>
    <dbReference type="NCBI Taxonomy" id="412133"/>
    <lineage>
        <taxon>Eukaryota</taxon>
        <taxon>Metamonada</taxon>
        <taxon>Parabasalia</taxon>
        <taxon>Trichomonadida</taxon>
        <taxon>Trichomonadidae</taxon>
        <taxon>Trichomonas</taxon>
    </lineage>
</organism>
<feature type="transmembrane region" description="Helical" evidence="10">
    <location>
        <begin position="555"/>
        <end position="577"/>
    </location>
</feature>
<feature type="region of interest" description="Disordered" evidence="9">
    <location>
        <begin position="586"/>
        <end position="635"/>
    </location>
</feature>
<feature type="binding site" evidence="8">
    <location>
        <position position="296"/>
    </location>
    <ligand>
        <name>Zn(2+)</name>
        <dbReference type="ChEBI" id="CHEBI:29105"/>
        <note>catalytic</note>
    </ligand>
</feature>
<evidence type="ECO:0000256" key="3">
    <source>
        <dbReference type="ARBA" id="ARBA00022723"/>
    </source>
</evidence>
<comment type="cofactor">
    <cofactor evidence="8">
        <name>Zn(2+)</name>
        <dbReference type="ChEBI" id="CHEBI:29105"/>
    </cofactor>
    <text evidence="8">Binds 1 zinc ion per subunit.</text>
</comment>
<dbReference type="KEGG" id="tva:4758864"/>
<reference evidence="11" key="1">
    <citation type="submission" date="2006-10" db="EMBL/GenBank/DDBJ databases">
        <authorList>
            <person name="Amadeo P."/>
            <person name="Zhao Q."/>
            <person name="Wortman J."/>
            <person name="Fraser-Liggett C."/>
            <person name="Carlton J."/>
        </authorList>
    </citation>
    <scope>NUCLEOTIDE SEQUENCE</scope>
    <source>
        <strain evidence="11">G3</strain>
    </source>
</reference>
<dbReference type="GO" id="GO:0005737">
    <property type="term" value="C:cytoplasm"/>
    <property type="evidence" value="ECO:0000318"/>
    <property type="project" value="GO_Central"/>
</dbReference>
<evidence type="ECO:0000256" key="4">
    <source>
        <dbReference type="ARBA" id="ARBA00022801"/>
    </source>
</evidence>
<comment type="similarity">
    <text evidence="1">Belongs to the peptidase M8 family.</text>
</comment>
<dbReference type="VEuPathDB" id="TrichDB:TVAG_295740"/>
<evidence type="ECO:0000256" key="2">
    <source>
        <dbReference type="ARBA" id="ARBA00022670"/>
    </source>
</evidence>
<keyword evidence="12" id="KW-1185">Reference proteome</keyword>
<dbReference type="GO" id="GO:0004222">
    <property type="term" value="F:metalloendopeptidase activity"/>
    <property type="evidence" value="ECO:0007669"/>
    <property type="project" value="InterPro"/>
</dbReference>
<evidence type="ECO:0000256" key="7">
    <source>
        <dbReference type="PIRSR" id="PIRSR601577-1"/>
    </source>
</evidence>
<feature type="compositionally biased region" description="Basic residues" evidence="9">
    <location>
        <begin position="599"/>
        <end position="612"/>
    </location>
</feature>
<dbReference type="FunFam" id="3.90.132.10:FF:000008">
    <property type="entry name" value="GP63-like"/>
    <property type="match status" value="1"/>
</dbReference>
<dbReference type="GO" id="GO:0007155">
    <property type="term" value="P:cell adhesion"/>
    <property type="evidence" value="ECO:0007669"/>
    <property type="project" value="InterPro"/>
</dbReference>
<evidence type="ECO:0000313" key="12">
    <source>
        <dbReference type="Proteomes" id="UP000001542"/>
    </source>
</evidence>
<keyword evidence="3 8" id="KW-0479">Metal-binding</keyword>
<dbReference type="Pfam" id="PF01457">
    <property type="entry name" value="Peptidase_M8"/>
    <property type="match status" value="1"/>
</dbReference>
<dbReference type="PANTHER" id="PTHR10942">
    <property type="entry name" value="LEISHMANOLYSIN-LIKE PEPTIDASE"/>
    <property type="match status" value="1"/>
</dbReference>
<dbReference type="SUPFAM" id="SSF55486">
    <property type="entry name" value="Metalloproteases ('zincins'), catalytic domain"/>
    <property type="match status" value="1"/>
</dbReference>
<evidence type="ECO:0000256" key="9">
    <source>
        <dbReference type="SAM" id="MobiDB-lite"/>
    </source>
</evidence>
<dbReference type="VEuPathDB" id="TrichDB:TVAGG3_0971680"/>
<feature type="active site" evidence="7">
    <location>
        <position position="211"/>
    </location>
</feature>
<feature type="compositionally biased region" description="Basic and acidic residues" evidence="9">
    <location>
        <begin position="613"/>
        <end position="624"/>
    </location>
</feature>
<feature type="binding site" evidence="8">
    <location>
        <position position="214"/>
    </location>
    <ligand>
        <name>Zn(2+)</name>
        <dbReference type="ChEBI" id="CHEBI:29105"/>
        <note>catalytic</note>
    </ligand>
</feature>
<protein>
    <submittedName>
        <fullName evidence="11">GP63-like</fullName>
    </submittedName>
</protein>
<dbReference type="Gene3D" id="3.10.170.20">
    <property type="match status" value="1"/>
</dbReference>
<evidence type="ECO:0000313" key="11">
    <source>
        <dbReference type="EMBL" id="EAY01040.1"/>
    </source>
</evidence>
<dbReference type="GO" id="GO:0046872">
    <property type="term" value="F:metal ion binding"/>
    <property type="evidence" value="ECO:0007669"/>
    <property type="project" value="UniProtKB-KW"/>
</dbReference>
<dbReference type="PANTHER" id="PTHR10942:SF0">
    <property type="entry name" value="LEISHMANOLYSIN-LIKE PEPTIDASE"/>
    <property type="match status" value="1"/>
</dbReference>
<dbReference type="eggNOG" id="KOG2556">
    <property type="taxonomic scope" value="Eukaryota"/>
</dbReference>
<keyword evidence="10" id="KW-0472">Membrane</keyword>
<dbReference type="GO" id="GO:0016020">
    <property type="term" value="C:membrane"/>
    <property type="evidence" value="ECO:0007669"/>
    <property type="project" value="InterPro"/>
</dbReference>
<evidence type="ECO:0000256" key="1">
    <source>
        <dbReference type="ARBA" id="ARBA00005860"/>
    </source>
</evidence>
<feature type="compositionally biased region" description="Basic residues" evidence="9">
    <location>
        <begin position="625"/>
        <end position="635"/>
    </location>
</feature>
<keyword evidence="10" id="KW-1133">Transmembrane helix</keyword>
<evidence type="ECO:0000256" key="5">
    <source>
        <dbReference type="ARBA" id="ARBA00022833"/>
    </source>
</evidence>
<dbReference type="Gene3D" id="3.90.132.10">
    <property type="entry name" value="Leishmanolysin , domain 2"/>
    <property type="match status" value="1"/>
</dbReference>
<dbReference type="GO" id="GO:0006508">
    <property type="term" value="P:proteolysis"/>
    <property type="evidence" value="ECO:0007669"/>
    <property type="project" value="UniProtKB-KW"/>
</dbReference>
<keyword evidence="4" id="KW-0378">Hydrolase</keyword>
<dbReference type="InterPro" id="IPR001577">
    <property type="entry name" value="Peptidase_M8"/>
</dbReference>
<reference evidence="11" key="2">
    <citation type="journal article" date="2007" name="Science">
        <title>Draft genome sequence of the sexually transmitted pathogen Trichomonas vaginalis.</title>
        <authorList>
            <person name="Carlton J.M."/>
            <person name="Hirt R.P."/>
            <person name="Silva J.C."/>
            <person name="Delcher A.L."/>
            <person name="Schatz M."/>
            <person name="Zhao Q."/>
            <person name="Wortman J.R."/>
            <person name="Bidwell S.L."/>
            <person name="Alsmark U.C.M."/>
            <person name="Besteiro S."/>
            <person name="Sicheritz-Ponten T."/>
            <person name="Noel C.J."/>
            <person name="Dacks J.B."/>
            <person name="Foster P.G."/>
            <person name="Simillion C."/>
            <person name="Van de Peer Y."/>
            <person name="Miranda-Saavedra D."/>
            <person name="Barton G.J."/>
            <person name="Westrop G.D."/>
            <person name="Mueller S."/>
            <person name="Dessi D."/>
            <person name="Fiori P.L."/>
            <person name="Ren Q."/>
            <person name="Paulsen I."/>
            <person name="Zhang H."/>
            <person name="Bastida-Corcuera F.D."/>
            <person name="Simoes-Barbosa A."/>
            <person name="Brown M.T."/>
            <person name="Hayes R.D."/>
            <person name="Mukherjee M."/>
            <person name="Okumura C.Y."/>
            <person name="Schneider R."/>
            <person name="Smith A.J."/>
            <person name="Vanacova S."/>
            <person name="Villalvazo M."/>
            <person name="Haas B.J."/>
            <person name="Pertea M."/>
            <person name="Feldblyum T.V."/>
            <person name="Utterback T.R."/>
            <person name="Shu C.L."/>
            <person name="Osoegawa K."/>
            <person name="de Jong P.J."/>
            <person name="Hrdy I."/>
            <person name="Horvathova L."/>
            <person name="Zubacova Z."/>
            <person name="Dolezal P."/>
            <person name="Malik S.B."/>
            <person name="Logsdon J.M. Jr."/>
            <person name="Henze K."/>
            <person name="Gupta A."/>
            <person name="Wang C.C."/>
            <person name="Dunne R.L."/>
            <person name="Upcroft J.A."/>
            <person name="Upcroft P."/>
            <person name="White O."/>
            <person name="Salzberg S.L."/>
            <person name="Tang P."/>
            <person name="Chiu C.-H."/>
            <person name="Lee Y.-S."/>
            <person name="Embley T.M."/>
            <person name="Coombs G.H."/>
            <person name="Mottram J.C."/>
            <person name="Tachezy J."/>
            <person name="Fraser-Liggett C.M."/>
            <person name="Johnson P.J."/>
        </authorList>
    </citation>
    <scope>NUCLEOTIDE SEQUENCE [LARGE SCALE GENOMIC DNA]</scope>
    <source>
        <strain evidence="11">G3</strain>
    </source>
</reference>
<evidence type="ECO:0000256" key="10">
    <source>
        <dbReference type="SAM" id="Phobius"/>
    </source>
</evidence>
<evidence type="ECO:0000256" key="6">
    <source>
        <dbReference type="ARBA" id="ARBA00023049"/>
    </source>
</evidence>
<keyword evidence="2" id="KW-0645">Protease</keyword>
<evidence type="ECO:0000256" key="8">
    <source>
        <dbReference type="PIRSR" id="PIRSR601577-2"/>
    </source>
</evidence>
<dbReference type="OMA" id="KNWINIT"/>
<dbReference type="Proteomes" id="UP000001542">
    <property type="component" value="Unassembled WGS sequence"/>
</dbReference>
<dbReference type="EMBL" id="DS113581">
    <property type="protein sequence ID" value="EAY01040.1"/>
    <property type="molecule type" value="Genomic_DNA"/>
</dbReference>
<dbReference type="AlphaFoldDB" id="A2F241"/>
<feature type="binding site" evidence="8">
    <location>
        <position position="210"/>
    </location>
    <ligand>
        <name>Zn(2+)</name>
        <dbReference type="ChEBI" id="CHEBI:29105"/>
        <note>catalytic</note>
    </ligand>
</feature>
<keyword evidence="6 8" id="KW-0482">Metalloprotease</keyword>
<keyword evidence="10" id="KW-0812">Transmembrane</keyword>
<proteinExistence type="inferred from homology"/>